<name>A0AAD9H6U8_9PEZI</name>
<keyword evidence="1" id="KW-1133">Transmembrane helix</keyword>
<keyword evidence="1" id="KW-0812">Transmembrane</keyword>
<comment type="caution">
    <text evidence="2">The sequence shown here is derived from an EMBL/GenBank/DDBJ whole genome shotgun (WGS) entry which is preliminary data.</text>
</comment>
<evidence type="ECO:0000313" key="2">
    <source>
        <dbReference type="EMBL" id="KAK2022881.1"/>
    </source>
</evidence>
<feature type="transmembrane region" description="Helical" evidence="1">
    <location>
        <begin position="26"/>
        <end position="50"/>
    </location>
</feature>
<feature type="transmembrane region" description="Helical" evidence="1">
    <location>
        <begin position="370"/>
        <end position="390"/>
    </location>
</feature>
<feature type="transmembrane region" description="Helical" evidence="1">
    <location>
        <begin position="489"/>
        <end position="511"/>
    </location>
</feature>
<feature type="transmembrane region" description="Helical" evidence="1">
    <location>
        <begin position="459"/>
        <end position="483"/>
    </location>
</feature>
<sequence length="548" mass="63104">MSQPANYLANTTCERLQDIADPDVTGLGVVTSFIISITFNFSAIIMAYFFRWLPESRYSEIDDAFVHEIWSFFQSSISPSRILPEWERREQARHREFMKRKRIRAFESFMVAMSDQQLITGVALIITTTFMSFDPHLSASFSVYSFQVATRLGYFSCIVHLCTVSLLREHFDTGKRLRDFRVLLVAIILVLLVICMVISDSVTFRFNRHISVQCAKSNFRFVDPERPGYVGFSDEVIVIFNLVVLVLVILTGYSRRFLEIYYKSARTDYHYWPRKSLRVFFGRDGEVAYSRASPGVNSLLEILQNSSRRRRGRTSCFGYWVLLLDIWVESISTSLLWDIIWLSFYLTFGMGNFWSFYMDAGLKLSMKPNFGQVVPLILVCLPFLSAWEAFTGKLCRYQLATLSFIEEVVRDDHDFEPRVISGLLSSNQDEDSDPLLAAHTSGNTEGILTVAKRLKIPLLWFKSCTFIYWVGLMVWALMFAGVIPGHGAFYVSIISCVIFAGFVMANTAAWFKAVYYVMIHRLSWGRFYNGCCEAVTALMSYVLDKLRR</sequence>
<dbReference type="Proteomes" id="UP001232148">
    <property type="component" value="Unassembled WGS sequence"/>
</dbReference>
<dbReference type="EMBL" id="MU843021">
    <property type="protein sequence ID" value="KAK2022881.1"/>
    <property type="molecule type" value="Genomic_DNA"/>
</dbReference>
<dbReference type="PANTHER" id="PTHR37577">
    <property type="entry name" value="INTEGRAL MEMBRANE PROTEIN"/>
    <property type="match status" value="1"/>
</dbReference>
<reference evidence="2" key="1">
    <citation type="submission" date="2021-06" db="EMBL/GenBank/DDBJ databases">
        <title>Comparative genomics, transcriptomics and evolutionary studies reveal genomic signatures of adaptation to plant cell wall in hemibiotrophic fungi.</title>
        <authorList>
            <consortium name="DOE Joint Genome Institute"/>
            <person name="Baroncelli R."/>
            <person name="Diaz J.F."/>
            <person name="Benocci T."/>
            <person name="Peng M."/>
            <person name="Battaglia E."/>
            <person name="Haridas S."/>
            <person name="Andreopoulos W."/>
            <person name="Labutti K."/>
            <person name="Pangilinan J."/>
            <person name="Floch G.L."/>
            <person name="Makela M.R."/>
            <person name="Henrissat B."/>
            <person name="Grigoriev I.V."/>
            <person name="Crouch J.A."/>
            <person name="De Vries R.P."/>
            <person name="Sukno S.A."/>
            <person name="Thon M.R."/>
        </authorList>
    </citation>
    <scope>NUCLEOTIDE SEQUENCE</scope>
    <source>
        <strain evidence="2">MAFF235873</strain>
    </source>
</reference>
<feature type="transmembrane region" description="Helical" evidence="1">
    <location>
        <begin position="151"/>
        <end position="168"/>
    </location>
</feature>
<proteinExistence type="predicted"/>
<evidence type="ECO:0000256" key="1">
    <source>
        <dbReference type="SAM" id="Phobius"/>
    </source>
</evidence>
<feature type="transmembrane region" description="Helical" evidence="1">
    <location>
        <begin position="108"/>
        <end position="131"/>
    </location>
</feature>
<protein>
    <submittedName>
        <fullName evidence="2">Uncharacterized protein</fullName>
    </submittedName>
</protein>
<gene>
    <name evidence="2" type="ORF">LX32DRAFT_709274</name>
</gene>
<feature type="transmembrane region" description="Helical" evidence="1">
    <location>
        <begin position="317"/>
        <end position="350"/>
    </location>
</feature>
<keyword evidence="3" id="KW-1185">Reference proteome</keyword>
<evidence type="ECO:0000313" key="3">
    <source>
        <dbReference type="Proteomes" id="UP001232148"/>
    </source>
</evidence>
<dbReference type="AlphaFoldDB" id="A0AAD9H6U8"/>
<accession>A0AAD9H6U8</accession>
<organism evidence="2 3">
    <name type="scientific">Colletotrichum zoysiae</name>
    <dbReference type="NCBI Taxonomy" id="1216348"/>
    <lineage>
        <taxon>Eukaryota</taxon>
        <taxon>Fungi</taxon>
        <taxon>Dikarya</taxon>
        <taxon>Ascomycota</taxon>
        <taxon>Pezizomycotina</taxon>
        <taxon>Sordariomycetes</taxon>
        <taxon>Hypocreomycetidae</taxon>
        <taxon>Glomerellales</taxon>
        <taxon>Glomerellaceae</taxon>
        <taxon>Colletotrichum</taxon>
        <taxon>Colletotrichum graminicola species complex</taxon>
    </lineage>
</organism>
<dbReference type="InterPro" id="IPR053018">
    <property type="entry name" value="Elsinochrome_Biosynth-Asso"/>
</dbReference>
<feature type="transmembrane region" description="Helical" evidence="1">
    <location>
        <begin position="236"/>
        <end position="253"/>
    </location>
</feature>
<dbReference type="PANTHER" id="PTHR37577:SF1">
    <property type="entry name" value="INTEGRAL MEMBRANE PROTEIN"/>
    <property type="match status" value="1"/>
</dbReference>
<feature type="transmembrane region" description="Helical" evidence="1">
    <location>
        <begin position="180"/>
        <end position="199"/>
    </location>
</feature>
<keyword evidence="1" id="KW-0472">Membrane</keyword>